<evidence type="ECO:0000313" key="13">
    <source>
        <dbReference type="Proteomes" id="UP001264156"/>
    </source>
</evidence>
<dbReference type="GO" id="GO:0071978">
    <property type="term" value="P:bacterial-type flagellum-dependent swarming motility"/>
    <property type="evidence" value="ECO:0007669"/>
    <property type="project" value="TreeGrafter"/>
</dbReference>
<keyword evidence="10" id="KW-0282">Flagellum</keyword>
<dbReference type="EMBL" id="CYTK01000007">
    <property type="protein sequence ID" value="CUJ51262.1"/>
    <property type="molecule type" value="Genomic_DNA"/>
</dbReference>
<keyword evidence="10" id="KW-0966">Cell projection</keyword>
<dbReference type="SUPFAM" id="SSF117143">
    <property type="entry name" value="Flagellar hook protein flgE"/>
    <property type="match status" value="1"/>
</dbReference>
<dbReference type="Proteomes" id="UP001264156">
    <property type="component" value="Unassembled WGS sequence"/>
</dbReference>
<proteinExistence type="inferred from homology"/>
<dbReference type="InterPro" id="IPR010930">
    <property type="entry name" value="Flg_bb/hook_C_dom"/>
</dbReference>
<protein>
    <recommendedName>
        <fullName evidence="3 5">Flagellar hook protein FlgE</fullName>
    </recommendedName>
</protein>
<dbReference type="GO" id="GO:0009425">
    <property type="term" value="C:bacterial-type flagellum basal body"/>
    <property type="evidence" value="ECO:0007669"/>
    <property type="project" value="UniProtKB-SubCell"/>
</dbReference>
<dbReference type="PANTHER" id="PTHR30435:SF1">
    <property type="entry name" value="FLAGELLAR HOOK PROTEIN FLGE"/>
    <property type="match status" value="1"/>
</dbReference>
<reference evidence="10 12" key="1">
    <citation type="submission" date="2015-09" db="EMBL/GenBank/DDBJ databases">
        <authorList>
            <consortium name="Pathogen Informatics"/>
        </authorList>
    </citation>
    <scope>NUCLEOTIDE SEQUENCE [LARGE SCALE GENOMIC DNA]</scope>
    <source>
        <strain evidence="10 12">2789STDY5608625</strain>
    </source>
</reference>
<dbReference type="Pfam" id="PF06429">
    <property type="entry name" value="Flg_bbr_C"/>
    <property type="match status" value="1"/>
</dbReference>
<dbReference type="AlphaFoldDB" id="A0AAD2J2L5"/>
<dbReference type="Pfam" id="PF07559">
    <property type="entry name" value="FlgE_D2"/>
    <property type="match status" value="1"/>
</dbReference>
<feature type="domain" description="Flagellar hook protein FlgE D2" evidence="8">
    <location>
        <begin position="249"/>
        <end position="380"/>
    </location>
</feature>
<keyword evidence="10" id="KW-0969">Cilium</keyword>
<dbReference type="Pfam" id="PF22692">
    <property type="entry name" value="LlgE_F_G_D1"/>
    <property type="match status" value="1"/>
</dbReference>
<evidence type="ECO:0000256" key="1">
    <source>
        <dbReference type="ARBA" id="ARBA00004117"/>
    </source>
</evidence>
<dbReference type="InterPro" id="IPR053967">
    <property type="entry name" value="LlgE_F_G-like_D1"/>
</dbReference>
<evidence type="ECO:0000259" key="9">
    <source>
        <dbReference type="Pfam" id="PF22692"/>
    </source>
</evidence>
<comment type="similarity">
    <text evidence="2 5">Belongs to the flagella basal body rod proteins family.</text>
</comment>
<dbReference type="EMBL" id="JAVKVN010000007">
    <property type="protein sequence ID" value="MDR7947230.1"/>
    <property type="molecule type" value="Genomic_DNA"/>
</dbReference>
<dbReference type="InterPro" id="IPR001444">
    <property type="entry name" value="Flag_bb_rod_N"/>
</dbReference>
<evidence type="ECO:0000259" key="7">
    <source>
        <dbReference type="Pfam" id="PF06429"/>
    </source>
</evidence>
<evidence type="ECO:0000256" key="2">
    <source>
        <dbReference type="ARBA" id="ARBA00009677"/>
    </source>
</evidence>
<dbReference type="Pfam" id="PF00460">
    <property type="entry name" value="Flg_bb_rod"/>
    <property type="match status" value="1"/>
</dbReference>
<dbReference type="InterPro" id="IPR037058">
    <property type="entry name" value="Falgellar_hook_FlgE_sf"/>
</dbReference>
<keyword evidence="13" id="KW-1185">Reference proteome</keyword>
<dbReference type="GO" id="GO:0009424">
    <property type="term" value="C:bacterial-type flagellum hook"/>
    <property type="evidence" value="ECO:0007669"/>
    <property type="project" value="TreeGrafter"/>
</dbReference>
<dbReference type="Proteomes" id="UP000044098">
    <property type="component" value="Unassembled WGS sequence"/>
</dbReference>
<sequence length="499" mass="51395">MGFGQGLSGLNAAAQNLDVIGNNIANSGTVGFKSATASFADVYASSRVGLGVKVAAINQRFTVGTVNGGGGEYDIAIDGAKGMFRVTDQSGAVMYTRNGEFLVDKNNFIINAQGYRLTGYPPGSVGANPVELQLPTANVAPKATSTGTTVANLDANAKVIYETDTQTKAPVLGRVTLGTAPATVYTFSRDATGTATLEDTVPAGLGLPAPGSTFTVGTETVTVGAGGVITGGDLSKMGAFTEYTAAVVETGKPFDPKLSNSYTNASPMTVFDSLGNSHQVMQYFVKRPAATADTSTYDVYYTIDGQAMAPTTEAGGVWGNPQKFTFNKAGVMTSAPVVNLSFANPGGGTTPADPINIAMNYAGTTQFGSAYKLVAKPDGYASGEFSGINISGDGSIVASYTNGETQVVGTIVLADFSNLQGLQPVGNNAWTETSASGQPILGQPGTNGLSKVVGQATESSNVDMSKELVNMIIAQRTYQANSQTIKTQDEIMQVLMNLK</sequence>
<accession>A0AAD2J2L5</accession>
<dbReference type="GO" id="GO:0005829">
    <property type="term" value="C:cytosol"/>
    <property type="evidence" value="ECO:0007669"/>
    <property type="project" value="TreeGrafter"/>
</dbReference>
<feature type="domain" description="Flagellar hook protein FlgE/F/G-like D1" evidence="9">
    <location>
        <begin position="76"/>
        <end position="137"/>
    </location>
</feature>
<dbReference type="NCBIfam" id="TIGR03506">
    <property type="entry name" value="FlgEFG_subfam"/>
    <property type="match status" value="2"/>
</dbReference>
<reference evidence="13" key="2">
    <citation type="submission" date="2023-07" db="EMBL/GenBank/DDBJ databases">
        <title>Glyphosate-induced phosphonatase operons in soil bacteria of genus Achromobacter.</title>
        <authorList>
            <person name="Epiktetov D.O."/>
            <person name="Sviridov A.V."/>
            <person name="Tarlachkov S.V."/>
            <person name="Shushkova T.V."/>
            <person name="Toropygin I.Y."/>
            <person name="Leontievsky A."/>
        </authorList>
    </citation>
    <scope>NUCLEOTIDE SEQUENCE [LARGE SCALE GENOMIC DNA]</scope>
    <source>
        <strain evidence="13">Kg 16</strain>
    </source>
</reference>
<gene>
    <name evidence="10" type="primary">flgE</name>
    <name evidence="10" type="ORF">ERS370000_04339</name>
    <name evidence="11" type="ORF">RIU57_19065</name>
</gene>
<evidence type="ECO:0000313" key="11">
    <source>
        <dbReference type="EMBL" id="MDR7947230.1"/>
    </source>
</evidence>
<feature type="domain" description="Flagellar basal-body/hook protein C-terminal" evidence="7">
    <location>
        <begin position="455"/>
        <end position="498"/>
    </location>
</feature>
<evidence type="ECO:0000256" key="4">
    <source>
        <dbReference type="ARBA" id="ARBA00023143"/>
    </source>
</evidence>
<dbReference type="PANTHER" id="PTHR30435">
    <property type="entry name" value="FLAGELLAR PROTEIN"/>
    <property type="match status" value="1"/>
</dbReference>
<dbReference type="GeneID" id="84695782"/>
<comment type="caution">
    <text evidence="10">The sequence shown here is derived from an EMBL/GenBank/DDBJ whole genome shotgun (WGS) entry which is preliminary data.</text>
</comment>
<dbReference type="InterPro" id="IPR020013">
    <property type="entry name" value="Flagellar_FlgE/F/G"/>
</dbReference>
<name>A0AAD2J2L5_ACHAE</name>
<dbReference type="InterPro" id="IPR037925">
    <property type="entry name" value="FlgE/F/G-like"/>
</dbReference>
<evidence type="ECO:0000259" key="8">
    <source>
        <dbReference type="Pfam" id="PF07559"/>
    </source>
</evidence>
<dbReference type="Gene3D" id="2.60.98.20">
    <property type="entry name" value="Flagellar hook protein FlgE"/>
    <property type="match status" value="1"/>
</dbReference>
<organism evidence="10 12">
    <name type="scientific">Achromobacter aegrifaciens</name>
    <dbReference type="NCBI Taxonomy" id="1287736"/>
    <lineage>
        <taxon>Bacteria</taxon>
        <taxon>Pseudomonadati</taxon>
        <taxon>Pseudomonadota</taxon>
        <taxon>Betaproteobacteria</taxon>
        <taxon>Burkholderiales</taxon>
        <taxon>Alcaligenaceae</taxon>
        <taxon>Achromobacter</taxon>
    </lineage>
</organism>
<evidence type="ECO:0000313" key="10">
    <source>
        <dbReference type="EMBL" id="CUJ51262.1"/>
    </source>
</evidence>
<reference evidence="11" key="3">
    <citation type="submission" date="2024-05" db="EMBL/GenBank/DDBJ databases">
        <title>Glyphosate-induced phosphonatase operons in soil bacteria of genus Achromobacter.</title>
        <authorList>
            <person name="Epiktetov D.O."/>
            <person name="Sviridov A.V."/>
            <person name="Tarlachkov S.V."/>
            <person name="Shushkova T.V."/>
            <person name="Toropygin I.Y."/>
            <person name="Leontievsky A."/>
        </authorList>
    </citation>
    <scope>NUCLEOTIDE SEQUENCE</scope>
    <source>
        <strain evidence="11">Kg 16</strain>
    </source>
</reference>
<evidence type="ECO:0000256" key="5">
    <source>
        <dbReference type="RuleBase" id="RU362116"/>
    </source>
</evidence>
<dbReference type="RefSeq" id="WP_054456671.1">
    <property type="nucleotide sequence ID" value="NZ_CADIKO010000002.1"/>
</dbReference>
<feature type="domain" description="Flagellar basal body rod protein N-terminal" evidence="6">
    <location>
        <begin position="6"/>
        <end position="33"/>
    </location>
</feature>
<keyword evidence="4 5" id="KW-0975">Bacterial flagellum</keyword>
<evidence type="ECO:0000259" key="6">
    <source>
        <dbReference type="Pfam" id="PF00460"/>
    </source>
</evidence>
<evidence type="ECO:0000256" key="3">
    <source>
        <dbReference type="ARBA" id="ARBA00019015"/>
    </source>
</evidence>
<comment type="function">
    <text evidence="5">A flexible structure which links the flagellar filament to the drive apparatus in the basal body.</text>
</comment>
<evidence type="ECO:0000313" key="12">
    <source>
        <dbReference type="Proteomes" id="UP000044098"/>
    </source>
</evidence>
<comment type="subcellular location">
    <subcellularLocation>
        <location evidence="1 5">Bacterial flagellum basal body</location>
    </subcellularLocation>
</comment>
<dbReference type="InterPro" id="IPR011491">
    <property type="entry name" value="FlgE_D2"/>
</dbReference>